<dbReference type="AlphaFoldDB" id="A0A2W0HEL6"/>
<protein>
    <submittedName>
        <fullName evidence="1">YycC family protein</fullName>
    </submittedName>
</protein>
<dbReference type="OrthoDB" id="2357473at2"/>
<dbReference type="Pfam" id="PF14174">
    <property type="entry name" value="YycC"/>
    <property type="match status" value="1"/>
</dbReference>
<dbReference type="RefSeq" id="WP_110521899.1">
    <property type="nucleotide sequence ID" value="NZ_PDOF01000006.1"/>
</dbReference>
<dbReference type="InterPro" id="IPR025550">
    <property type="entry name" value="YycC"/>
</dbReference>
<proteinExistence type="predicted"/>
<dbReference type="Proteomes" id="UP000248066">
    <property type="component" value="Unassembled WGS sequence"/>
</dbReference>
<accession>A0A2W0HEL6</accession>
<comment type="caution">
    <text evidence="1">The sequence shown here is derived from an EMBL/GenBank/DDBJ whole genome shotgun (WGS) entry which is preliminary data.</text>
</comment>
<organism evidence="1 2">
    <name type="scientific">Alteribacter lacisalsi</name>
    <dbReference type="NCBI Taxonomy" id="2045244"/>
    <lineage>
        <taxon>Bacteria</taxon>
        <taxon>Bacillati</taxon>
        <taxon>Bacillota</taxon>
        <taxon>Bacilli</taxon>
        <taxon>Bacillales</taxon>
        <taxon>Bacillaceae</taxon>
        <taxon>Alteribacter</taxon>
    </lineage>
</organism>
<reference evidence="1 2" key="1">
    <citation type="submission" date="2017-10" db="EMBL/GenBank/DDBJ databases">
        <title>Bacillus sp. nov., a halophilic bacterium isolated from a Yangshapao Lake.</title>
        <authorList>
            <person name="Wang H."/>
        </authorList>
    </citation>
    <scope>NUCLEOTIDE SEQUENCE [LARGE SCALE GENOMIC DNA]</scope>
    <source>
        <strain evidence="1 2">YSP-3</strain>
    </source>
</reference>
<name>A0A2W0HEL6_9BACI</name>
<dbReference type="EMBL" id="PDOF01000006">
    <property type="protein sequence ID" value="PYZ95382.1"/>
    <property type="molecule type" value="Genomic_DNA"/>
</dbReference>
<sequence length="52" mass="6042">MRPNQFSLETAKMIAEKLNMPVEHVMHTPPHILTAKLKEAEEKAEKEKTDRN</sequence>
<evidence type="ECO:0000313" key="1">
    <source>
        <dbReference type="EMBL" id="PYZ95382.1"/>
    </source>
</evidence>
<gene>
    <name evidence="1" type="ORF">CR205_19840</name>
</gene>
<keyword evidence="2" id="KW-1185">Reference proteome</keyword>
<evidence type="ECO:0000313" key="2">
    <source>
        <dbReference type="Proteomes" id="UP000248066"/>
    </source>
</evidence>